<dbReference type="OrthoDB" id="9764656at2"/>
<dbReference type="SUPFAM" id="SSF53850">
    <property type="entry name" value="Periplasmic binding protein-like II"/>
    <property type="match status" value="1"/>
</dbReference>
<dbReference type="KEGG" id="dao:Desac_1130"/>
<dbReference type="PROSITE" id="PS51257">
    <property type="entry name" value="PROKAR_LIPOPROTEIN"/>
    <property type="match status" value="1"/>
</dbReference>
<name>F2NCD0_DESAR</name>
<dbReference type="CDD" id="cd01071">
    <property type="entry name" value="PBP2_PhnD_like"/>
    <property type="match status" value="1"/>
</dbReference>
<accession>F2NCD0</accession>
<dbReference type="Pfam" id="PF12974">
    <property type="entry name" value="Phosphonate-bd"/>
    <property type="match status" value="1"/>
</dbReference>
<dbReference type="RefSeq" id="WP_013706106.1">
    <property type="nucleotide sequence ID" value="NC_015388.1"/>
</dbReference>
<sequence>MQFWRYFVVLLGIWFFLGACGEEEPVKKIDLSKLQELPLVKHDNAITYAYLPQYAHTVSYQRHHLVMDYLAKSTGLNIRQVFPDTFDEHMNMVGRGLIDITFSNPFIYVKIADRYGARAFARVVESVGKENFRGQIICRADNQQIKSLSDIKGKRLIAVDPTSAGGYLYPWGLILERGLRARDFSEVAFAPGPGGKQEKVVMAVYSGKYDVGLIREGTLEVVADKIDLKQIRVLAHSPWYPGWVYAARKDMNPAVVAKIKQALLALDIKNPDHQIILKKAGFIAVMPAQDSDFDVVRRLQTMVESKAEH</sequence>
<gene>
    <name evidence="1" type="ordered locus">Desac_1130</name>
</gene>
<dbReference type="AlphaFoldDB" id="F2NCD0"/>
<dbReference type="EMBL" id="CP002629">
    <property type="protein sequence ID" value="AEB08994.1"/>
    <property type="molecule type" value="Genomic_DNA"/>
</dbReference>
<keyword evidence="2" id="KW-1185">Reference proteome</keyword>
<evidence type="ECO:0000313" key="1">
    <source>
        <dbReference type="EMBL" id="AEB08994.1"/>
    </source>
</evidence>
<dbReference type="Gene3D" id="3.40.190.10">
    <property type="entry name" value="Periplasmic binding protein-like II"/>
    <property type="match status" value="2"/>
</dbReference>
<evidence type="ECO:0000313" key="2">
    <source>
        <dbReference type="Proteomes" id="UP000000483"/>
    </source>
</evidence>
<proteinExistence type="predicted"/>
<dbReference type="Proteomes" id="UP000000483">
    <property type="component" value="Chromosome"/>
</dbReference>
<dbReference type="PANTHER" id="PTHR35841">
    <property type="entry name" value="PHOSPHONATES-BINDING PERIPLASMIC PROTEIN"/>
    <property type="match status" value="1"/>
</dbReference>
<reference evidence="1 2" key="1">
    <citation type="journal article" date="2011" name="Stand. Genomic Sci.">
        <title>Complete genome sequence of the acetate-degrading sulfate reducer Desulfobacca acetoxidans type strain (ASRB2).</title>
        <authorList>
            <person name="Goker M."/>
            <person name="Teshima H."/>
            <person name="Lapidus A."/>
            <person name="Nolan M."/>
            <person name="Lucas S."/>
            <person name="Hammon N."/>
            <person name="Deshpande S."/>
            <person name="Cheng J.F."/>
            <person name="Tapia R."/>
            <person name="Han C."/>
            <person name="Goodwin L."/>
            <person name="Pitluck S."/>
            <person name="Huntemann M."/>
            <person name="Liolios K."/>
            <person name="Ivanova N."/>
            <person name="Pagani I."/>
            <person name="Mavromatis K."/>
            <person name="Ovchinikova G."/>
            <person name="Pati A."/>
            <person name="Chen A."/>
            <person name="Palaniappan K."/>
            <person name="Land M."/>
            <person name="Hauser L."/>
            <person name="Brambilla E.M."/>
            <person name="Rohde M."/>
            <person name="Spring S."/>
            <person name="Detter J.C."/>
            <person name="Woyke T."/>
            <person name="Bristow J."/>
            <person name="Eisen J.A."/>
            <person name="Markowitz V."/>
            <person name="Hugenholtz P."/>
            <person name="Kyrpides N.C."/>
            <person name="Klenk H.P."/>
        </authorList>
    </citation>
    <scope>NUCLEOTIDE SEQUENCE [LARGE SCALE GENOMIC DNA]</scope>
    <source>
        <strain evidence="2">ATCC 700848 / DSM 11109 / ASRB2</strain>
    </source>
</reference>
<dbReference type="eggNOG" id="COG3221">
    <property type="taxonomic scope" value="Bacteria"/>
</dbReference>
<protein>
    <submittedName>
        <fullName evidence="1">Phosphonate ABC transporter, periplasmic phosphonate-binding protein</fullName>
    </submittedName>
</protein>
<dbReference type="STRING" id="880072.Desac_1130"/>
<organism evidence="1 2">
    <name type="scientific">Desulfobacca acetoxidans (strain ATCC 700848 / DSM 11109 / ASRB2)</name>
    <dbReference type="NCBI Taxonomy" id="880072"/>
    <lineage>
        <taxon>Bacteria</taxon>
        <taxon>Pseudomonadati</taxon>
        <taxon>Thermodesulfobacteriota</taxon>
        <taxon>Desulfobaccia</taxon>
        <taxon>Desulfobaccales</taxon>
        <taxon>Desulfobaccaceae</taxon>
        <taxon>Desulfobacca</taxon>
    </lineage>
</organism>
<reference evidence="2" key="2">
    <citation type="submission" date="2011-03" db="EMBL/GenBank/DDBJ databases">
        <title>The complete genome of Desulfobacca acetoxidans DSM 11109.</title>
        <authorList>
            <consortium name="US DOE Joint Genome Institute (JGI-PGF)"/>
            <person name="Lucas S."/>
            <person name="Copeland A."/>
            <person name="Lapidus A."/>
            <person name="Bruce D."/>
            <person name="Goodwin L."/>
            <person name="Pitluck S."/>
            <person name="Peters L."/>
            <person name="Kyrpides N."/>
            <person name="Mavromatis K."/>
            <person name="Ivanova N."/>
            <person name="Ovchinnikova G."/>
            <person name="Teshima H."/>
            <person name="Detter J.C."/>
            <person name="Han C."/>
            <person name="Land M."/>
            <person name="Hauser L."/>
            <person name="Markowitz V."/>
            <person name="Cheng J.-F."/>
            <person name="Hugenholtz P."/>
            <person name="Woyke T."/>
            <person name="Wu D."/>
            <person name="Spring S."/>
            <person name="Schueler E."/>
            <person name="Brambilla E."/>
            <person name="Klenk H.-P."/>
            <person name="Eisen J.A."/>
        </authorList>
    </citation>
    <scope>NUCLEOTIDE SEQUENCE [LARGE SCALE GENOMIC DNA]</scope>
    <source>
        <strain evidence="2">ATCC 700848 / DSM 11109 / ASRB2</strain>
    </source>
</reference>
<dbReference type="HOGENOM" id="CLU_051472_5_0_7"/>
<dbReference type="PANTHER" id="PTHR35841:SF1">
    <property type="entry name" value="PHOSPHONATES-BINDING PERIPLASMIC PROTEIN"/>
    <property type="match status" value="1"/>
</dbReference>